<keyword evidence="5" id="KW-1160">Virus entry into host cell</keyword>
<evidence type="ECO:0000313" key="8">
    <source>
        <dbReference type="Proteomes" id="UP000223315"/>
    </source>
</evidence>
<dbReference type="GO" id="GO:0098015">
    <property type="term" value="C:virus tail"/>
    <property type="evidence" value="ECO:0007669"/>
    <property type="project" value="UniProtKB-KW"/>
</dbReference>
<dbReference type="InterPro" id="IPR011050">
    <property type="entry name" value="Pectin_lyase_fold/virulence"/>
</dbReference>
<keyword evidence="3" id="KW-1227">Viral tail protein</keyword>
<dbReference type="EMBL" id="KM576124">
    <property type="protein sequence ID" value="AIT13628.1"/>
    <property type="molecule type" value="Genomic_DNA"/>
</dbReference>
<keyword evidence="4" id="KW-0946">Virion</keyword>
<dbReference type="GO" id="GO:0098994">
    <property type="term" value="P:symbiont entry into host cell via disruption of host cell envelope"/>
    <property type="evidence" value="ECO:0007669"/>
    <property type="project" value="UniProtKB-KW"/>
</dbReference>
<evidence type="ECO:0000256" key="5">
    <source>
        <dbReference type="ARBA" id="ARBA00023296"/>
    </source>
</evidence>
<evidence type="ECO:0008006" key="9">
    <source>
        <dbReference type="Google" id="ProtNLM"/>
    </source>
</evidence>
<evidence type="ECO:0000256" key="6">
    <source>
        <dbReference type="ARBA" id="ARBA00035731"/>
    </source>
</evidence>
<dbReference type="GO" id="GO:0098996">
    <property type="term" value="P:symbiont entry into host cell via disruption of host cell glycocalyx"/>
    <property type="evidence" value="ECO:0007669"/>
    <property type="project" value="UniProtKB-KW"/>
</dbReference>
<evidence type="ECO:0000256" key="3">
    <source>
        <dbReference type="ARBA" id="ARBA00022732"/>
    </source>
</evidence>
<evidence type="ECO:0000313" key="7">
    <source>
        <dbReference type="EMBL" id="AIT13628.1"/>
    </source>
</evidence>
<evidence type="ECO:0000256" key="4">
    <source>
        <dbReference type="ARBA" id="ARBA00022844"/>
    </source>
</evidence>
<gene>
    <name evidence="7" type="ORF">BO1E_0059</name>
</gene>
<dbReference type="SUPFAM" id="SSF51126">
    <property type="entry name" value="Pectin lyase-like"/>
    <property type="match status" value="1"/>
</dbReference>
<protein>
    <recommendedName>
        <fullName evidence="9">Pectate lyase superfamily protein domain-containing protein</fullName>
    </recommendedName>
</protein>
<evidence type="ECO:0000256" key="1">
    <source>
        <dbReference type="ARBA" id="ARBA00004328"/>
    </source>
</evidence>
<comment type="subcellular location">
    <subcellularLocation>
        <location evidence="1">Virion</location>
    </subcellularLocation>
</comment>
<organism evidence="7 8">
    <name type="scientific">Klebsiella phage phiBO1E</name>
    <dbReference type="NCBI Taxonomy" id="1555207"/>
    <lineage>
        <taxon>Viruses</taxon>
        <taxon>Duplodnaviria</taxon>
        <taxon>Heunggongvirae</taxon>
        <taxon>Uroviricota</taxon>
        <taxon>Caudoviricetes</taxon>
        <taxon>Autographivirales</taxon>
        <taxon>Autoscriptoviridae</taxon>
        <taxon>Slopekvirinae</taxon>
        <taxon>Drulisvirus</taxon>
        <taxon>Drulisvirus BO1E</taxon>
    </lineage>
</organism>
<name>A0A1U8VDI7_9CAUD</name>
<keyword evidence="2" id="KW-1235">Degradation of host cell envelope components during virus entry</keyword>
<keyword evidence="6" id="KW-1238">Degradation of host capsule during virus entry</keyword>
<accession>A0A1U8VDI7</accession>
<keyword evidence="8" id="KW-1185">Reference proteome</keyword>
<sequence>MNLVKAKYPVVEDYTVNVMDFGAVGDGVTDDTAAFVAAYNSAATAIIIPGDGKRFLITEPVGSTTVAKKKLWTGHPGAEVVLTGTGGFQVAGLGWGFSDIRFTPGAAAVPFAIKSGTLQSNRFSYVRGCEFRGRVAGHYFDVCVDLYNVWYSNFNDNYINQSGGADFSTGEIHGIGIRMSYCVNNSVRDNRIGSCAVNLQLTATEAPLGMMSSQFCCEGIVISGNTLIASPRNLDVREGYYIDVHDNVIDIPVPSTTNPVYFACMCSRLASNWISTMYGSVYVGKGESVLSHYDGTGNAVDSNVIRATSTATHDMLVIGGVGLLSIKGNQITFGRTAISGGNSGGNWNISDNVFSAQSEKVYDLGGINRVLYSNNKVYTTLPKALKTVSETSHVNPITWSTQLSVALAAAPLTTAGVVTPGQTFFVALPPGKFNGAPEGASATLANTNTFGVARYNKSMSSSTAVVFDYVGIGSPVVAGNYNFIITVMDTQAAF</sequence>
<dbReference type="InterPro" id="IPR012334">
    <property type="entry name" value="Pectin_lyas_fold"/>
</dbReference>
<proteinExistence type="predicted"/>
<evidence type="ECO:0000256" key="2">
    <source>
        <dbReference type="ARBA" id="ARBA00022717"/>
    </source>
</evidence>
<dbReference type="Gene3D" id="2.160.20.10">
    <property type="entry name" value="Single-stranded right-handed beta-helix, Pectin lyase-like"/>
    <property type="match status" value="1"/>
</dbReference>
<dbReference type="Proteomes" id="UP000223315">
    <property type="component" value="Segment"/>
</dbReference>
<reference evidence="7 8" key="1">
    <citation type="journal article" date="2017" name="Sci. Rep.">
        <title>?BO1E, a newly discovered lytic bacteriophage targeting carbapenemase-producing Klebsiella pneumoniae of the pandemic Clonal Group 258 clade II lineage.</title>
        <authorList>
            <person name="D'Andrea M.M."/>
            <person name="Marmo P."/>
            <person name="Henrici De Angelis L."/>
            <person name="Palmieri M."/>
            <person name="Ciacci N."/>
            <person name="Di Lallo G."/>
            <person name="Dematte E."/>
            <person name="Vannuccini E."/>
            <person name="Lupetti P."/>
            <person name="Rossolini G.M."/>
            <person name="Thaller M.C."/>
        </authorList>
    </citation>
    <scope>NUCLEOTIDE SEQUENCE [LARGE SCALE GENOMIC DNA]</scope>
</reference>